<accession>A0ABS4A8G6</accession>
<evidence type="ECO:0000256" key="4">
    <source>
        <dbReference type="ARBA" id="ARBA00022729"/>
    </source>
</evidence>
<dbReference type="Proteomes" id="UP000681594">
    <property type="component" value="Unassembled WGS sequence"/>
</dbReference>
<sequence length="536" mass="58269">MTTRRNLLTGLGAASGTAFLPWDSLIRAAHAQTPPGVVVMAKQIDDIITLDPAEAFEYTAAEICGNVYQRLVTTPNDEPARIQGDLAESWSASDDAKTFTFRLKPGQAFASGKEVTAEDVAYSLQRVIALNKSPAFIVNQFGFTKDNMVQTIRATDPRTVVLTTAEPTATSFLLYCLSAAVGSVVEKAVVSGRAQGDDWGNAWLKTNSAGSGAYSIVNWRASEAVTLQANPHATNAPATRRIIMRHVADPSAQLLGLQRGDYDIARNLASDQIRGVSGDNRYTVVSQRKASLLYIAMNQKNPILAKPQVRQAIKMAIDYEGIQRNIVPNNYAVHQAFLPEGLPGALTEKPFRMDVAVAKRLLAEAGHADGFECSLDFFSGAPIGDIAQAVQANLAAIGIRARMLPGEMRSVITKTRARQHDLALLRWGSDYFDPHTNAEAFSMNPDNGDDARNKTLAWRSGWSIPELTARTQAAVKETDPAKRVAMYEALQRDHQQNSPFAIMLQEVEVAVTRNAVRGLRIGVLSDRTSYATIAKA</sequence>
<evidence type="ECO:0000313" key="7">
    <source>
        <dbReference type="Proteomes" id="UP000681594"/>
    </source>
</evidence>
<dbReference type="PROSITE" id="PS51318">
    <property type="entry name" value="TAT"/>
    <property type="match status" value="1"/>
</dbReference>
<dbReference type="InterPro" id="IPR039424">
    <property type="entry name" value="SBP_5"/>
</dbReference>
<dbReference type="InterPro" id="IPR030678">
    <property type="entry name" value="Peptide/Ni-bd"/>
</dbReference>
<protein>
    <submittedName>
        <fullName evidence="6">ABC transporter substrate-binding protein</fullName>
    </submittedName>
</protein>
<dbReference type="PIRSF" id="PIRSF002741">
    <property type="entry name" value="MppA"/>
    <property type="match status" value="1"/>
</dbReference>
<dbReference type="InterPro" id="IPR006311">
    <property type="entry name" value="TAT_signal"/>
</dbReference>
<dbReference type="EMBL" id="JAGIZB010000001">
    <property type="protein sequence ID" value="MBP0443171.1"/>
    <property type="molecule type" value="Genomic_DNA"/>
</dbReference>
<comment type="subcellular location">
    <subcellularLocation>
        <location evidence="1">Periplasm</location>
    </subcellularLocation>
</comment>
<dbReference type="PANTHER" id="PTHR30290:SF10">
    <property type="entry name" value="PERIPLASMIC OLIGOPEPTIDE-BINDING PROTEIN-RELATED"/>
    <property type="match status" value="1"/>
</dbReference>
<dbReference type="SUPFAM" id="SSF53850">
    <property type="entry name" value="Periplasmic binding protein-like II"/>
    <property type="match status" value="1"/>
</dbReference>
<evidence type="ECO:0000256" key="2">
    <source>
        <dbReference type="ARBA" id="ARBA00005695"/>
    </source>
</evidence>
<dbReference type="Gene3D" id="3.40.190.10">
    <property type="entry name" value="Periplasmic binding protein-like II"/>
    <property type="match status" value="1"/>
</dbReference>
<name>A0ABS4A8G6_9PROT</name>
<evidence type="ECO:0000256" key="1">
    <source>
        <dbReference type="ARBA" id="ARBA00004418"/>
    </source>
</evidence>
<proteinExistence type="inferred from homology"/>
<dbReference type="InterPro" id="IPR000914">
    <property type="entry name" value="SBP_5_dom"/>
</dbReference>
<dbReference type="Gene3D" id="3.10.105.10">
    <property type="entry name" value="Dipeptide-binding Protein, Domain 3"/>
    <property type="match status" value="1"/>
</dbReference>
<evidence type="ECO:0000313" key="6">
    <source>
        <dbReference type="EMBL" id="MBP0443171.1"/>
    </source>
</evidence>
<keyword evidence="4" id="KW-0732">Signal</keyword>
<reference evidence="6 7" key="1">
    <citation type="submission" date="2021-03" db="EMBL/GenBank/DDBJ databases">
        <authorList>
            <person name="So Y."/>
        </authorList>
    </citation>
    <scope>NUCLEOTIDE SEQUENCE [LARGE SCALE GENOMIC DNA]</scope>
    <source>
        <strain evidence="6 7">SSH11</strain>
    </source>
</reference>
<comment type="similarity">
    <text evidence="2">Belongs to the bacterial solute-binding protein 5 family.</text>
</comment>
<keyword evidence="7" id="KW-1185">Reference proteome</keyword>
<dbReference type="PANTHER" id="PTHR30290">
    <property type="entry name" value="PERIPLASMIC BINDING COMPONENT OF ABC TRANSPORTER"/>
    <property type="match status" value="1"/>
</dbReference>
<gene>
    <name evidence="6" type="ORF">J8J14_00135</name>
</gene>
<dbReference type="CDD" id="cd08512">
    <property type="entry name" value="PBP2_NikA_DppA_OppA_like_7"/>
    <property type="match status" value="1"/>
</dbReference>
<keyword evidence="3" id="KW-0813">Transport</keyword>
<dbReference type="Gene3D" id="3.90.76.10">
    <property type="entry name" value="Dipeptide-binding Protein, Domain 1"/>
    <property type="match status" value="1"/>
</dbReference>
<evidence type="ECO:0000259" key="5">
    <source>
        <dbReference type="Pfam" id="PF00496"/>
    </source>
</evidence>
<dbReference type="Pfam" id="PF00496">
    <property type="entry name" value="SBP_bac_5"/>
    <property type="match status" value="1"/>
</dbReference>
<organism evidence="6 7">
    <name type="scientific">Pararoseomonas baculiformis</name>
    <dbReference type="NCBI Taxonomy" id="2820812"/>
    <lineage>
        <taxon>Bacteria</taxon>
        <taxon>Pseudomonadati</taxon>
        <taxon>Pseudomonadota</taxon>
        <taxon>Alphaproteobacteria</taxon>
        <taxon>Acetobacterales</taxon>
        <taxon>Acetobacteraceae</taxon>
        <taxon>Pararoseomonas</taxon>
    </lineage>
</organism>
<dbReference type="RefSeq" id="WP_209377402.1">
    <property type="nucleotide sequence ID" value="NZ_JAGIZB010000001.1"/>
</dbReference>
<evidence type="ECO:0000256" key="3">
    <source>
        <dbReference type="ARBA" id="ARBA00022448"/>
    </source>
</evidence>
<feature type="domain" description="Solute-binding protein family 5" evidence="5">
    <location>
        <begin position="82"/>
        <end position="445"/>
    </location>
</feature>
<comment type="caution">
    <text evidence="6">The sequence shown here is derived from an EMBL/GenBank/DDBJ whole genome shotgun (WGS) entry which is preliminary data.</text>
</comment>